<evidence type="ECO:0000259" key="11">
    <source>
        <dbReference type="PROSITE" id="PS50089"/>
    </source>
</evidence>
<keyword evidence="4" id="KW-0479">Metal-binding</keyword>
<dbReference type="PANTHER" id="PTHR12510:SF15">
    <property type="entry name" value="GAMMA-GLUTAMYLCYCLOTRANSFERASE FAMILY PROTEIN"/>
    <property type="match status" value="1"/>
</dbReference>
<sequence length="618" mass="70623">MSTTSINNHHQTNQIFVYGTLKRGFPNHYLLENLTASNDAVFMGCYKTLNSYPLVCGPLGIPFLINIPGSGHRIKGELYSVSGRALTRLDELEGISRGHYERLPLEVVTEEIGDPRVMVVEAYFGHRDFGEEMWKKNEEIGMEEYLDKMGEKYVRVENRDVGLNLKDYIRVVQPSMTVIAEEAVVEVVQAAENKMEYKEVTEAVVAAAHIEEKDTMSSVAVRRGGETLRTDPPVPMWNIVTRGQKGKDVLETIYDTIYSGEPGTISERIEQQIVPELVGVTFDESLIRCFYEEPVSSEYNGALSVVKATEVFEDDTAEGLVQEIGRHMQCCYQFRDNMFWSFDELTGLENDCSLVILVEVARVFASMNYREANEKLREAMKKETEDGMDQESYDDNDGDDVHVTSIEEDGSKKQCLVNCRDHGDDDKYDVIHDDERNRVSESCSMHMDDDNNQDMVHEDDINSVSDEEFTSMHKDDDYDSDDAYIQSFIDDEVMKHNDHVDYVKKWNGVPLDDKKFEMVEVKPLLKIEKMELEMIRYGVCRPIFENNTLKHDKCSICLEGFSYVIIGTRKFMLLEDPNAIVRLSCGHVFHHTCICKWILKMSSCPLCRSSTSVYVPGV</sequence>
<keyword evidence="6" id="KW-0833">Ubl conjugation pathway</keyword>
<keyword evidence="8" id="KW-0012">Acyltransferase</keyword>
<accession>A0A0J8B9I3</accession>
<gene>
    <name evidence="12" type="ORF">BVRB_5g125750</name>
</gene>
<dbReference type="GO" id="GO:0008270">
    <property type="term" value="F:zinc ion binding"/>
    <property type="evidence" value="ECO:0007669"/>
    <property type="project" value="UniProtKB-KW"/>
</dbReference>
<dbReference type="SMART" id="SM00184">
    <property type="entry name" value="RING"/>
    <property type="match status" value="1"/>
</dbReference>
<protein>
    <recommendedName>
        <fullName evidence="11">RING-type domain-containing protein</fullName>
    </recommendedName>
</protein>
<dbReference type="InterPro" id="IPR024766">
    <property type="entry name" value="Znf_RING_H2"/>
</dbReference>
<evidence type="ECO:0000256" key="1">
    <source>
        <dbReference type="ARBA" id="ARBA00002782"/>
    </source>
</evidence>
<dbReference type="CDD" id="cd06661">
    <property type="entry name" value="GGCT_like"/>
    <property type="match status" value="1"/>
</dbReference>
<dbReference type="InterPro" id="IPR001841">
    <property type="entry name" value="Znf_RING"/>
</dbReference>
<keyword evidence="5 10" id="KW-0863">Zinc-finger</keyword>
<dbReference type="InterPro" id="IPR013083">
    <property type="entry name" value="Znf_RING/FYVE/PHD"/>
</dbReference>
<feature type="domain" description="RING-type" evidence="11">
    <location>
        <begin position="554"/>
        <end position="608"/>
    </location>
</feature>
<dbReference type="Proteomes" id="UP000035740">
    <property type="component" value="Unassembled WGS sequence"/>
</dbReference>
<evidence type="ECO:0000313" key="13">
    <source>
        <dbReference type="Proteomes" id="UP000035740"/>
    </source>
</evidence>
<proteinExistence type="inferred from homology"/>
<evidence type="ECO:0000256" key="5">
    <source>
        <dbReference type="ARBA" id="ARBA00022771"/>
    </source>
</evidence>
<keyword evidence="8" id="KW-0808">Transferase</keyword>
<evidence type="ECO:0000256" key="6">
    <source>
        <dbReference type="ARBA" id="ARBA00022786"/>
    </source>
</evidence>
<dbReference type="SUPFAM" id="SSF110857">
    <property type="entry name" value="Gamma-glutamyl cyclotransferase-like"/>
    <property type="match status" value="1"/>
</dbReference>
<keyword evidence="13" id="KW-1185">Reference proteome</keyword>
<dbReference type="GO" id="GO:0016746">
    <property type="term" value="F:acyltransferase activity"/>
    <property type="evidence" value="ECO:0007669"/>
    <property type="project" value="UniProtKB-KW"/>
</dbReference>
<dbReference type="EMBL" id="KQ090304">
    <property type="protein sequence ID" value="KMS97606.1"/>
    <property type="molecule type" value="Genomic_DNA"/>
</dbReference>
<evidence type="ECO:0000256" key="2">
    <source>
        <dbReference type="ARBA" id="ARBA00004906"/>
    </source>
</evidence>
<dbReference type="Pfam" id="PF12678">
    <property type="entry name" value="zf-rbx1"/>
    <property type="match status" value="1"/>
</dbReference>
<dbReference type="AlphaFoldDB" id="A0A0J8B9I3"/>
<dbReference type="PROSITE" id="PS50089">
    <property type="entry name" value="ZF_RING_2"/>
    <property type="match status" value="1"/>
</dbReference>
<evidence type="ECO:0000256" key="3">
    <source>
        <dbReference type="ARBA" id="ARBA00008861"/>
    </source>
</evidence>
<keyword evidence="7" id="KW-0862">Zinc</keyword>
<name>A0A0J8B9I3_BETVV</name>
<evidence type="ECO:0000313" key="12">
    <source>
        <dbReference type="EMBL" id="KMS97606.1"/>
    </source>
</evidence>
<dbReference type="OrthoDB" id="113620at2759"/>
<evidence type="ECO:0000256" key="7">
    <source>
        <dbReference type="ARBA" id="ARBA00022833"/>
    </source>
</evidence>
<comment type="pathway">
    <text evidence="2">Protein modification; protein ubiquitination.</text>
</comment>
<dbReference type="Pfam" id="PF06094">
    <property type="entry name" value="GGACT"/>
    <property type="match status" value="1"/>
</dbReference>
<dbReference type="Gramene" id="KMS97606">
    <property type="protein sequence ID" value="KMS97606"/>
    <property type="gene ID" value="BVRB_5g125750"/>
</dbReference>
<dbReference type="PANTHER" id="PTHR12510">
    <property type="entry name" value="TROPONIN C-AKIN-1 PROTEIN"/>
    <property type="match status" value="1"/>
</dbReference>
<organism evidence="12 13">
    <name type="scientific">Beta vulgaris subsp. vulgaris</name>
    <name type="common">Beet</name>
    <dbReference type="NCBI Taxonomy" id="3555"/>
    <lineage>
        <taxon>Eukaryota</taxon>
        <taxon>Viridiplantae</taxon>
        <taxon>Streptophyta</taxon>
        <taxon>Embryophyta</taxon>
        <taxon>Tracheophyta</taxon>
        <taxon>Spermatophyta</taxon>
        <taxon>Magnoliopsida</taxon>
        <taxon>eudicotyledons</taxon>
        <taxon>Gunneridae</taxon>
        <taxon>Pentapetalae</taxon>
        <taxon>Caryophyllales</taxon>
        <taxon>Chenopodiaceae</taxon>
        <taxon>Betoideae</taxon>
        <taxon>Beta</taxon>
    </lineage>
</organism>
<dbReference type="InterPro" id="IPR039126">
    <property type="entry name" value="GGACT"/>
</dbReference>
<feature type="active site" description="Proton acceptor" evidence="9">
    <location>
        <position position="93"/>
    </location>
</feature>
<evidence type="ECO:0000256" key="8">
    <source>
        <dbReference type="ARBA" id="ARBA00023315"/>
    </source>
</evidence>
<reference evidence="12 13" key="1">
    <citation type="journal article" date="2014" name="Nature">
        <title>The genome of the recently domesticated crop plant sugar beet (Beta vulgaris).</title>
        <authorList>
            <person name="Dohm J.C."/>
            <person name="Minoche A.E."/>
            <person name="Holtgrawe D."/>
            <person name="Capella-Gutierrez S."/>
            <person name="Zakrzewski F."/>
            <person name="Tafer H."/>
            <person name="Rupp O."/>
            <person name="Sorensen T.R."/>
            <person name="Stracke R."/>
            <person name="Reinhardt R."/>
            <person name="Goesmann A."/>
            <person name="Kraft T."/>
            <person name="Schulz B."/>
            <person name="Stadler P.F."/>
            <person name="Schmidt T."/>
            <person name="Gabaldon T."/>
            <person name="Lehrach H."/>
            <person name="Weisshaar B."/>
            <person name="Himmelbauer H."/>
        </authorList>
    </citation>
    <scope>NUCLEOTIDE SEQUENCE [LARGE SCALE GENOMIC DNA]</scope>
    <source>
        <tissue evidence="12">Taproot</tissue>
    </source>
</reference>
<dbReference type="GO" id="GO:0061929">
    <property type="term" value="F:gamma-glutamylaminecyclotransferase activity"/>
    <property type="evidence" value="ECO:0007669"/>
    <property type="project" value="InterPro"/>
</dbReference>
<dbReference type="SUPFAM" id="SSF57850">
    <property type="entry name" value="RING/U-box"/>
    <property type="match status" value="1"/>
</dbReference>
<evidence type="ECO:0000256" key="9">
    <source>
        <dbReference type="PIRSR" id="PIRSR639126-1"/>
    </source>
</evidence>
<dbReference type="GO" id="GO:0005829">
    <property type="term" value="C:cytosol"/>
    <property type="evidence" value="ECO:0007669"/>
    <property type="project" value="TreeGrafter"/>
</dbReference>
<evidence type="ECO:0000256" key="10">
    <source>
        <dbReference type="PROSITE-ProRule" id="PRU00175"/>
    </source>
</evidence>
<dbReference type="InterPro" id="IPR013024">
    <property type="entry name" value="GGCT-like"/>
</dbReference>
<dbReference type="Gene3D" id="3.30.40.10">
    <property type="entry name" value="Zinc/RING finger domain, C3HC4 (zinc finger)"/>
    <property type="match status" value="1"/>
</dbReference>
<dbReference type="Gene3D" id="3.10.490.10">
    <property type="entry name" value="Gamma-glutamyl cyclotransferase-like"/>
    <property type="match status" value="1"/>
</dbReference>
<evidence type="ECO:0000256" key="4">
    <source>
        <dbReference type="ARBA" id="ARBA00022723"/>
    </source>
</evidence>
<dbReference type="eggNOG" id="KOG4450">
    <property type="taxonomic scope" value="Eukaryota"/>
</dbReference>
<comment type="function">
    <text evidence="1">Putative gamma-glutamylcyclotransferase.</text>
</comment>
<dbReference type="InterPro" id="IPR036568">
    <property type="entry name" value="GGCT-like_sf"/>
</dbReference>
<comment type="similarity">
    <text evidence="3">Belongs to the gamma-glutamylcyclotransferase family.</text>
</comment>
<dbReference type="InterPro" id="IPR009288">
    <property type="entry name" value="AIG2-like_dom"/>
</dbReference>